<dbReference type="EMBL" id="GBEZ01025798">
    <property type="protein sequence ID" value="JAC61331.1"/>
    <property type="molecule type" value="Transcribed_RNA"/>
</dbReference>
<dbReference type="AlphaFoldDB" id="A0A061QSJ8"/>
<organism evidence="2">
    <name type="scientific">Tetraselmis sp. GSL018</name>
    <dbReference type="NCBI Taxonomy" id="582737"/>
    <lineage>
        <taxon>Eukaryota</taxon>
        <taxon>Viridiplantae</taxon>
        <taxon>Chlorophyta</taxon>
        <taxon>core chlorophytes</taxon>
        <taxon>Chlorodendrophyceae</taxon>
        <taxon>Chlorodendrales</taxon>
        <taxon>Chlorodendraceae</taxon>
        <taxon>Tetraselmis</taxon>
    </lineage>
</organism>
<accession>A0A061QSJ8</accession>
<reference evidence="2" key="1">
    <citation type="submission" date="2014-05" db="EMBL/GenBank/DDBJ databases">
        <title>The transcriptome of the halophilic microalga Tetraselmis sp. GSL018 isolated from the Great Salt Lake, Utah.</title>
        <authorList>
            <person name="Jinkerson R.E."/>
            <person name="D'Adamo S."/>
            <person name="Posewitz M.C."/>
        </authorList>
    </citation>
    <scope>NUCLEOTIDE SEQUENCE</scope>
    <source>
        <strain evidence="2">GSL018</strain>
    </source>
</reference>
<proteinExistence type="predicted"/>
<gene>
    <name evidence="2" type="ORF">TSPGSL018_26559</name>
</gene>
<evidence type="ECO:0000313" key="2">
    <source>
        <dbReference type="EMBL" id="JAC61331.1"/>
    </source>
</evidence>
<keyword evidence="1" id="KW-0472">Membrane</keyword>
<keyword evidence="1" id="KW-0812">Transmembrane</keyword>
<feature type="transmembrane region" description="Helical" evidence="1">
    <location>
        <begin position="35"/>
        <end position="54"/>
    </location>
</feature>
<evidence type="ECO:0000256" key="1">
    <source>
        <dbReference type="SAM" id="Phobius"/>
    </source>
</evidence>
<protein>
    <submittedName>
        <fullName evidence="2">Uncharacterized protein</fullName>
    </submittedName>
</protein>
<keyword evidence="1" id="KW-1133">Transmembrane helix</keyword>
<name>A0A061QSJ8_9CHLO</name>
<sequence length="65" mass="7476">MPVGRFLRSKILLNELEGASLAAILENLYDVVGRMRWVAALAYVAWIMWSAKVFRSTKRCTKRSM</sequence>